<dbReference type="EMBL" id="LIAE01010434">
    <property type="protein sequence ID" value="PAV61121.1"/>
    <property type="molecule type" value="Genomic_DNA"/>
</dbReference>
<organism evidence="1 2">
    <name type="scientific">Diploscapter pachys</name>
    <dbReference type="NCBI Taxonomy" id="2018661"/>
    <lineage>
        <taxon>Eukaryota</taxon>
        <taxon>Metazoa</taxon>
        <taxon>Ecdysozoa</taxon>
        <taxon>Nematoda</taxon>
        <taxon>Chromadorea</taxon>
        <taxon>Rhabditida</taxon>
        <taxon>Rhabditina</taxon>
        <taxon>Rhabditomorpha</taxon>
        <taxon>Rhabditoidea</taxon>
        <taxon>Rhabditidae</taxon>
        <taxon>Diploscapter</taxon>
    </lineage>
</organism>
<dbReference type="AlphaFoldDB" id="A0A2A2JHN8"/>
<evidence type="ECO:0000313" key="1">
    <source>
        <dbReference type="EMBL" id="PAV61121.1"/>
    </source>
</evidence>
<protein>
    <submittedName>
        <fullName evidence="1">Uncharacterized protein</fullName>
    </submittedName>
</protein>
<name>A0A2A2JHN8_9BILA</name>
<keyword evidence="2" id="KW-1185">Reference proteome</keyword>
<proteinExistence type="predicted"/>
<comment type="caution">
    <text evidence="1">The sequence shown here is derived from an EMBL/GenBank/DDBJ whole genome shotgun (WGS) entry which is preliminary data.</text>
</comment>
<reference evidence="1 2" key="1">
    <citation type="journal article" date="2017" name="Curr. Biol.">
        <title>Genome architecture and evolution of a unichromosomal asexual nematode.</title>
        <authorList>
            <person name="Fradin H."/>
            <person name="Zegar C."/>
            <person name="Gutwein M."/>
            <person name="Lucas J."/>
            <person name="Kovtun M."/>
            <person name="Corcoran D."/>
            <person name="Baugh L.R."/>
            <person name="Kiontke K."/>
            <person name="Gunsalus K."/>
            <person name="Fitch D.H."/>
            <person name="Piano F."/>
        </authorList>
    </citation>
    <scope>NUCLEOTIDE SEQUENCE [LARGE SCALE GENOMIC DNA]</scope>
    <source>
        <strain evidence="1">PF1309</strain>
    </source>
</reference>
<sequence length="127" mass="14262">MESFCLLTEMPVEVQDAEAVEEEIPWNWETEVRVDVEPVFIAVSSRSREAALLRSSASFCWTCARASDKSISTFLIRAEKCEVVEIYKKGAGEELILFRFSLVSPFVPFVMTCSAPSLSLLSVQDED</sequence>
<accession>A0A2A2JHN8</accession>
<gene>
    <name evidence="1" type="ORF">WR25_27281</name>
</gene>
<dbReference type="Proteomes" id="UP000218231">
    <property type="component" value="Unassembled WGS sequence"/>
</dbReference>
<evidence type="ECO:0000313" key="2">
    <source>
        <dbReference type="Proteomes" id="UP000218231"/>
    </source>
</evidence>